<name>A0A4Y7SB51_COPMI</name>
<reference evidence="1 2" key="1">
    <citation type="journal article" date="2019" name="Nat. Ecol. Evol.">
        <title>Megaphylogeny resolves global patterns of mushroom evolution.</title>
        <authorList>
            <person name="Varga T."/>
            <person name="Krizsan K."/>
            <person name="Foldi C."/>
            <person name="Dima B."/>
            <person name="Sanchez-Garcia M."/>
            <person name="Sanchez-Ramirez S."/>
            <person name="Szollosi G.J."/>
            <person name="Szarkandi J.G."/>
            <person name="Papp V."/>
            <person name="Albert L."/>
            <person name="Andreopoulos W."/>
            <person name="Angelini C."/>
            <person name="Antonin V."/>
            <person name="Barry K.W."/>
            <person name="Bougher N.L."/>
            <person name="Buchanan P."/>
            <person name="Buyck B."/>
            <person name="Bense V."/>
            <person name="Catcheside P."/>
            <person name="Chovatia M."/>
            <person name="Cooper J."/>
            <person name="Damon W."/>
            <person name="Desjardin D."/>
            <person name="Finy P."/>
            <person name="Geml J."/>
            <person name="Haridas S."/>
            <person name="Hughes K."/>
            <person name="Justo A."/>
            <person name="Karasinski D."/>
            <person name="Kautmanova I."/>
            <person name="Kiss B."/>
            <person name="Kocsube S."/>
            <person name="Kotiranta H."/>
            <person name="LaButti K.M."/>
            <person name="Lechner B.E."/>
            <person name="Liimatainen K."/>
            <person name="Lipzen A."/>
            <person name="Lukacs Z."/>
            <person name="Mihaltcheva S."/>
            <person name="Morgado L.N."/>
            <person name="Niskanen T."/>
            <person name="Noordeloos M.E."/>
            <person name="Ohm R.A."/>
            <person name="Ortiz-Santana B."/>
            <person name="Ovrebo C."/>
            <person name="Racz N."/>
            <person name="Riley R."/>
            <person name="Savchenko A."/>
            <person name="Shiryaev A."/>
            <person name="Soop K."/>
            <person name="Spirin V."/>
            <person name="Szebenyi C."/>
            <person name="Tomsovsky M."/>
            <person name="Tulloss R.E."/>
            <person name="Uehling J."/>
            <person name="Grigoriev I.V."/>
            <person name="Vagvolgyi C."/>
            <person name="Papp T."/>
            <person name="Martin F.M."/>
            <person name="Miettinen O."/>
            <person name="Hibbett D.S."/>
            <person name="Nagy L.G."/>
        </authorList>
    </citation>
    <scope>NUCLEOTIDE SEQUENCE [LARGE SCALE GENOMIC DNA]</scope>
    <source>
        <strain evidence="1 2">FP101781</strain>
    </source>
</reference>
<keyword evidence="2" id="KW-1185">Reference proteome</keyword>
<evidence type="ECO:0000313" key="2">
    <source>
        <dbReference type="Proteomes" id="UP000298030"/>
    </source>
</evidence>
<gene>
    <name evidence="1" type="ORF">FA13DRAFT_1648095</name>
</gene>
<organism evidence="1 2">
    <name type="scientific">Coprinellus micaceus</name>
    <name type="common">Glistening ink-cap mushroom</name>
    <name type="synonym">Coprinus micaceus</name>
    <dbReference type="NCBI Taxonomy" id="71717"/>
    <lineage>
        <taxon>Eukaryota</taxon>
        <taxon>Fungi</taxon>
        <taxon>Dikarya</taxon>
        <taxon>Basidiomycota</taxon>
        <taxon>Agaricomycotina</taxon>
        <taxon>Agaricomycetes</taxon>
        <taxon>Agaricomycetidae</taxon>
        <taxon>Agaricales</taxon>
        <taxon>Agaricineae</taxon>
        <taxon>Psathyrellaceae</taxon>
        <taxon>Coprinellus</taxon>
    </lineage>
</organism>
<accession>A0A4Y7SB51</accession>
<dbReference type="AlphaFoldDB" id="A0A4Y7SB51"/>
<dbReference type="EMBL" id="QPFP01000231">
    <property type="protein sequence ID" value="TEB18719.1"/>
    <property type="molecule type" value="Genomic_DNA"/>
</dbReference>
<proteinExistence type="predicted"/>
<dbReference type="STRING" id="71717.A0A4Y7SB51"/>
<dbReference type="Proteomes" id="UP000298030">
    <property type="component" value="Unassembled WGS sequence"/>
</dbReference>
<evidence type="ECO:0000313" key="1">
    <source>
        <dbReference type="EMBL" id="TEB18719.1"/>
    </source>
</evidence>
<comment type="caution">
    <text evidence="1">The sequence shown here is derived from an EMBL/GenBank/DDBJ whole genome shotgun (WGS) entry which is preliminary data.</text>
</comment>
<sequence length="117" mass="12328">MSDDNPPGVIRVATGGIQDVAALLPLLGTDQCEMHVTSALQRGYLYAAAAPMSIFGSLGLVKAGVATLWASIDTLRFSGPASLRNAGFRHLGAGKLLAPVDENRPMSVVEEKVHRML</sequence>
<protein>
    <submittedName>
        <fullName evidence="1">Uncharacterized protein</fullName>
    </submittedName>
</protein>
<dbReference type="OrthoDB" id="3032844at2759"/>
<feature type="non-terminal residue" evidence="1">
    <location>
        <position position="117"/>
    </location>
</feature>